<keyword evidence="3" id="KW-1185">Reference proteome</keyword>
<dbReference type="SUPFAM" id="SSF55729">
    <property type="entry name" value="Acyl-CoA N-acyltransferases (Nat)"/>
    <property type="match status" value="1"/>
</dbReference>
<dbReference type="Gene3D" id="3.40.630.30">
    <property type="match status" value="1"/>
</dbReference>
<dbReference type="InterPro" id="IPR016181">
    <property type="entry name" value="Acyl_CoA_acyltransferase"/>
</dbReference>
<dbReference type="PANTHER" id="PTHR43441">
    <property type="entry name" value="RIBOSOMAL-PROTEIN-SERINE ACETYLTRANSFERASE"/>
    <property type="match status" value="1"/>
</dbReference>
<reference evidence="2 3" key="1">
    <citation type="submission" date="2021-08" db="EMBL/GenBank/DDBJ databases">
        <title>Devosia salina sp. nov., isolated from the South China Sea sediment.</title>
        <authorList>
            <person name="Zhou Z."/>
        </authorList>
    </citation>
    <scope>NUCLEOTIDE SEQUENCE [LARGE SCALE GENOMIC DNA]</scope>
    <source>
        <strain evidence="2 3">SCS-3</strain>
    </source>
</reference>
<name>A0ABX8WHM9_9HYPH</name>
<protein>
    <submittedName>
        <fullName evidence="2">GNAT family N-acetyltransferase</fullName>
    </submittedName>
</protein>
<dbReference type="PANTHER" id="PTHR43441:SF2">
    <property type="entry name" value="FAMILY ACETYLTRANSFERASE, PUTATIVE (AFU_ORTHOLOGUE AFUA_7G00850)-RELATED"/>
    <property type="match status" value="1"/>
</dbReference>
<evidence type="ECO:0000313" key="3">
    <source>
        <dbReference type="Proteomes" id="UP000825799"/>
    </source>
</evidence>
<dbReference type="Pfam" id="PF13302">
    <property type="entry name" value="Acetyltransf_3"/>
    <property type="match status" value="1"/>
</dbReference>
<feature type="domain" description="N-acetyltransferase" evidence="1">
    <location>
        <begin position="21"/>
        <end position="158"/>
    </location>
</feature>
<dbReference type="InterPro" id="IPR051908">
    <property type="entry name" value="Ribosomal_N-acetyltransferase"/>
</dbReference>
<gene>
    <name evidence="2" type="ORF">K1X15_21055</name>
</gene>
<accession>A0ABX8WHM9</accession>
<organism evidence="2 3">
    <name type="scientific">Devosia salina</name>
    <dbReference type="NCBI Taxonomy" id="2860336"/>
    <lineage>
        <taxon>Bacteria</taxon>
        <taxon>Pseudomonadati</taxon>
        <taxon>Pseudomonadota</taxon>
        <taxon>Alphaproteobacteria</taxon>
        <taxon>Hyphomicrobiales</taxon>
        <taxon>Devosiaceae</taxon>
        <taxon>Devosia</taxon>
    </lineage>
</organism>
<sequence>MNIPPARSAPERIVLEGRYVRLEPLDLRHAADLYAVSTMPGGAERYRWLFSDAPQSLAEMEARIEMGNAGSDLAVAIIDKASGRALGQQSWMRIRPEHGSIEIGGVYWGLPMARSRLATEALYLFARHAFDDLGYRRFEWKCNNRNEPSKAAATRFGFSFEGVFRQDMIIKGESRDTAWFSMLDSEWPALRAEYERWLDPGNFDAAGMQKTKLEAQGAR</sequence>
<dbReference type="RefSeq" id="WP_220305474.1">
    <property type="nucleotide sequence ID" value="NZ_CP080590.1"/>
</dbReference>
<dbReference type="InterPro" id="IPR000182">
    <property type="entry name" value="GNAT_dom"/>
</dbReference>
<evidence type="ECO:0000259" key="1">
    <source>
        <dbReference type="Pfam" id="PF13302"/>
    </source>
</evidence>
<proteinExistence type="predicted"/>
<evidence type="ECO:0000313" key="2">
    <source>
        <dbReference type="EMBL" id="QYO77012.1"/>
    </source>
</evidence>
<dbReference type="EMBL" id="CP080590">
    <property type="protein sequence ID" value="QYO77012.1"/>
    <property type="molecule type" value="Genomic_DNA"/>
</dbReference>
<dbReference type="Proteomes" id="UP000825799">
    <property type="component" value="Chromosome"/>
</dbReference>